<organism evidence="1 2">
    <name type="scientific">Thermacetogenium phaeum (strain ATCC BAA-254 / DSM 26808 / PB)</name>
    <dbReference type="NCBI Taxonomy" id="1089553"/>
    <lineage>
        <taxon>Bacteria</taxon>
        <taxon>Bacillati</taxon>
        <taxon>Bacillota</taxon>
        <taxon>Clostridia</taxon>
        <taxon>Thermoanaerobacterales</taxon>
        <taxon>Thermoanaerobacteraceae</taxon>
        <taxon>Thermacetogenium</taxon>
    </lineage>
</organism>
<sequence>MRKADFQARVRKIEIVNRVAQGPVHLVPADHLRGRRPDRREPL</sequence>
<evidence type="ECO:0000313" key="2">
    <source>
        <dbReference type="Proteomes" id="UP000000467"/>
    </source>
</evidence>
<evidence type="ECO:0000313" key="1">
    <source>
        <dbReference type="EMBL" id="AFV11415.1"/>
    </source>
</evidence>
<dbReference type="AlphaFoldDB" id="K4LHI8"/>
<gene>
    <name evidence="1" type="ordered locus">Tph_c11940</name>
</gene>
<proteinExistence type="predicted"/>
<accession>K4LHI8</accession>
<keyword evidence="2" id="KW-1185">Reference proteome</keyword>
<dbReference type="EMBL" id="CP003732">
    <property type="protein sequence ID" value="AFV11415.1"/>
    <property type="molecule type" value="Genomic_DNA"/>
</dbReference>
<reference evidence="1 2" key="1">
    <citation type="journal article" date="2012" name="BMC Genomics">
        <title>Genome-guided analysis of physiological and morphological traits of the fermentative acetate oxidizer Thermacetogenium phaeum.</title>
        <authorList>
            <person name="Oehler D."/>
            <person name="Poehlein A."/>
            <person name="Leimbach A."/>
            <person name="Muller N."/>
            <person name="Daniel R."/>
            <person name="Gottschalk G."/>
            <person name="Schink B."/>
        </authorList>
    </citation>
    <scope>NUCLEOTIDE SEQUENCE [LARGE SCALE GENOMIC DNA]</scope>
    <source>
        <strain evidence="2">ATCC BAA-254 / DSM 26808 / PB</strain>
    </source>
</reference>
<dbReference type="RefSeq" id="WP_015050296.1">
    <property type="nucleotide sequence ID" value="NZ_KI912609.1"/>
</dbReference>
<name>K4LHI8_THEPS</name>
<dbReference type="Proteomes" id="UP000000467">
    <property type="component" value="Chromosome"/>
</dbReference>
<protein>
    <submittedName>
        <fullName evidence="1">Uncharacterized protein</fullName>
    </submittedName>
</protein>
<dbReference type="STRING" id="1089553.Tph_c11940"/>
<dbReference type="HOGENOM" id="CLU_3240817_0_0_9"/>
<dbReference type="KEGG" id="tpz:Tph_c11940"/>